<feature type="domain" description="Inositolphosphotransferase Aur1/Ipt1" evidence="2">
    <location>
        <begin position="140"/>
        <end position="337"/>
    </location>
</feature>
<evidence type="ECO:0000259" key="2">
    <source>
        <dbReference type="Pfam" id="PF14378"/>
    </source>
</evidence>
<feature type="transmembrane region" description="Helical" evidence="1">
    <location>
        <begin position="50"/>
        <end position="75"/>
    </location>
</feature>
<gene>
    <name evidence="3" type="ORF">SAMN05444000_104234</name>
</gene>
<keyword evidence="4" id="KW-1185">Reference proteome</keyword>
<feature type="transmembrane region" description="Helical" evidence="1">
    <location>
        <begin position="172"/>
        <end position="191"/>
    </location>
</feature>
<feature type="transmembrane region" description="Helical" evidence="1">
    <location>
        <begin position="275"/>
        <end position="294"/>
    </location>
</feature>
<dbReference type="OrthoDB" id="9816314at2"/>
<dbReference type="STRING" id="1470563.SAMN05444000_104234"/>
<feature type="transmembrane region" description="Helical" evidence="1">
    <location>
        <begin position="198"/>
        <end position="220"/>
    </location>
</feature>
<evidence type="ECO:0000313" key="4">
    <source>
        <dbReference type="Proteomes" id="UP000183982"/>
    </source>
</evidence>
<dbReference type="Pfam" id="PF14378">
    <property type="entry name" value="PAP2_3"/>
    <property type="match status" value="1"/>
</dbReference>
<feature type="transmembrane region" description="Helical" evidence="1">
    <location>
        <begin position="326"/>
        <end position="344"/>
    </location>
</feature>
<reference evidence="4" key="1">
    <citation type="submission" date="2016-11" db="EMBL/GenBank/DDBJ databases">
        <authorList>
            <person name="Varghese N."/>
            <person name="Submissions S."/>
        </authorList>
    </citation>
    <scope>NUCLEOTIDE SEQUENCE [LARGE SCALE GENOMIC DNA]</scope>
    <source>
        <strain evidence="4">DSM 100564</strain>
    </source>
</reference>
<keyword evidence="1" id="KW-1133">Transmembrane helix</keyword>
<dbReference type="AlphaFoldDB" id="A0A1M6G2B2"/>
<proteinExistence type="predicted"/>
<evidence type="ECO:0000313" key="3">
    <source>
        <dbReference type="EMBL" id="SHJ04024.1"/>
    </source>
</evidence>
<protein>
    <submittedName>
        <fullName evidence="3">PAP2 superfamily protein</fullName>
    </submittedName>
</protein>
<organism evidence="3 4">
    <name type="scientific">Shimia gijangensis</name>
    <dbReference type="NCBI Taxonomy" id="1470563"/>
    <lineage>
        <taxon>Bacteria</taxon>
        <taxon>Pseudomonadati</taxon>
        <taxon>Pseudomonadota</taxon>
        <taxon>Alphaproteobacteria</taxon>
        <taxon>Rhodobacterales</taxon>
        <taxon>Roseobacteraceae</taxon>
    </lineage>
</organism>
<dbReference type="InterPro" id="IPR026841">
    <property type="entry name" value="Aur1/Ipt1"/>
</dbReference>
<keyword evidence="1" id="KW-0812">Transmembrane</keyword>
<dbReference type="EMBL" id="FQZQ01000004">
    <property type="protein sequence ID" value="SHJ04024.1"/>
    <property type="molecule type" value="Genomic_DNA"/>
</dbReference>
<feature type="transmembrane region" description="Helical" evidence="1">
    <location>
        <begin position="301"/>
        <end position="320"/>
    </location>
</feature>
<evidence type="ECO:0000256" key="1">
    <source>
        <dbReference type="SAM" id="Phobius"/>
    </source>
</evidence>
<name>A0A1M6G2B2_9RHOB</name>
<dbReference type="RefSeq" id="WP_083599251.1">
    <property type="nucleotide sequence ID" value="NZ_FQZQ01000004.1"/>
</dbReference>
<accession>A0A1M6G2B2</accession>
<dbReference type="GO" id="GO:0016020">
    <property type="term" value="C:membrane"/>
    <property type="evidence" value="ECO:0007669"/>
    <property type="project" value="UniProtKB-SubCell"/>
</dbReference>
<sequence length="351" mass="39139">MTMQADISRAPMSLPRFIAKNRLLVALITVPVLAAVVVSRILGVPFEIDMLSWMLSLLGAVIPAFLIVLMLGRFVHLAVVVRPKRPTQTMIQDVKRVFLDADRMLTGTASLGLFIVFFSAFSYLKFAIPFINPFSWDVTFAEWDRALHFGIDPYRIVMGLIGTPTITTVVNLFYHGWLFLVYFAVLAACYSKADRAKAYTYLVAFVLTWFIGGNVVATLLSSAGPVYYEALGFGGTFAPLVDTLHKFHEISPVMALDVHQMLWDGYVADGRARGISAMPSMHVASSALLMFYAYSWRRWAGHLLAVFCAVIMIGSVMLAWHYAIDGYLGFLIAFLCWKLARWMVARDASSA</sequence>
<keyword evidence="1" id="KW-0472">Membrane</keyword>
<feature type="transmembrane region" description="Helical" evidence="1">
    <location>
        <begin position="104"/>
        <end position="124"/>
    </location>
</feature>
<dbReference type="Proteomes" id="UP000183982">
    <property type="component" value="Unassembled WGS sequence"/>
</dbReference>